<dbReference type="RefSeq" id="XP_007403273.1">
    <property type="nucleotide sequence ID" value="XM_007403211.1"/>
</dbReference>
<proteinExistence type="predicted"/>
<dbReference type="HOGENOM" id="CLU_158797_0_0_1"/>
<dbReference type="Proteomes" id="UP000008370">
    <property type="component" value="Unassembled WGS sequence"/>
</dbReference>
<evidence type="ECO:0000313" key="3">
    <source>
        <dbReference type="Proteomes" id="UP000008370"/>
    </source>
</evidence>
<organism evidence="2 3">
    <name type="scientific">Phanerochaete carnosa (strain HHB-10118-sp)</name>
    <name type="common">White-rot fungus</name>
    <name type="synonym">Peniophora carnosa</name>
    <dbReference type="NCBI Taxonomy" id="650164"/>
    <lineage>
        <taxon>Eukaryota</taxon>
        <taxon>Fungi</taxon>
        <taxon>Dikarya</taxon>
        <taxon>Basidiomycota</taxon>
        <taxon>Agaricomycotina</taxon>
        <taxon>Agaricomycetes</taxon>
        <taxon>Polyporales</taxon>
        <taxon>Phanerochaetaceae</taxon>
        <taxon>Phanerochaete</taxon>
    </lineage>
</organism>
<sequence length="131" mass="14033">MGPTTLPEDLGLGVDREASSHSVESPPSPTHHQQLDPCKRSMLSSLPSGTWPQSHLAEPGPFGGKGTQGEIPQAAWLLETPNKLTLRKASHFILGNQIHKRRLTRGMLETWSPPDLSGLGPGSHHVITAVG</sequence>
<protein>
    <submittedName>
        <fullName evidence="2">Uncharacterized protein</fullName>
    </submittedName>
</protein>
<gene>
    <name evidence="2" type="ORF">PHACADRAFT_203150</name>
</gene>
<name>K5VNA6_PHACS</name>
<dbReference type="EMBL" id="JH931347">
    <property type="protein sequence ID" value="EKM48175.1"/>
    <property type="molecule type" value="Genomic_DNA"/>
</dbReference>
<dbReference type="InParanoid" id="K5VNA6"/>
<dbReference type="AlphaFoldDB" id="K5VNA6"/>
<feature type="region of interest" description="Disordered" evidence="1">
    <location>
        <begin position="1"/>
        <end position="69"/>
    </location>
</feature>
<dbReference type="KEGG" id="pco:PHACADRAFT_203150"/>
<keyword evidence="3" id="KW-1185">Reference proteome</keyword>
<feature type="compositionally biased region" description="Polar residues" evidence="1">
    <location>
        <begin position="42"/>
        <end position="53"/>
    </location>
</feature>
<evidence type="ECO:0000313" key="2">
    <source>
        <dbReference type="EMBL" id="EKM48175.1"/>
    </source>
</evidence>
<evidence type="ECO:0000256" key="1">
    <source>
        <dbReference type="SAM" id="MobiDB-lite"/>
    </source>
</evidence>
<accession>K5VNA6</accession>
<dbReference type="GeneID" id="18912087"/>
<reference evidence="2 3" key="1">
    <citation type="journal article" date="2012" name="BMC Genomics">
        <title>Comparative genomics of the white-rot fungi, Phanerochaete carnosa and P. chrysosporium, to elucidate the genetic basis of the distinct wood types they colonize.</title>
        <authorList>
            <person name="Suzuki H."/>
            <person name="MacDonald J."/>
            <person name="Syed K."/>
            <person name="Salamov A."/>
            <person name="Hori C."/>
            <person name="Aerts A."/>
            <person name="Henrissat B."/>
            <person name="Wiebenga A."/>
            <person name="vanKuyk P.A."/>
            <person name="Barry K."/>
            <person name="Lindquist E."/>
            <person name="LaButti K."/>
            <person name="Lapidus A."/>
            <person name="Lucas S."/>
            <person name="Coutinho P."/>
            <person name="Gong Y."/>
            <person name="Samejima M."/>
            <person name="Mahadevan R."/>
            <person name="Abou-Zaid M."/>
            <person name="de Vries R.P."/>
            <person name="Igarashi K."/>
            <person name="Yadav J.S."/>
            <person name="Grigoriev I.V."/>
            <person name="Master E.R."/>
        </authorList>
    </citation>
    <scope>NUCLEOTIDE SEQUENCE [LARGE SCALE GENOMIC DNA]</scope>
    <source>
        <strain evidence="2 3">HHB-10118-sp</strain>
    </source>
</reference>